<name>A0A914KQD0_MELIC</name>
<organism evidence="2 3">
    <name type="scientific">Meloidogyne incognita</name>
    <name type="common">Southern root-knot nematode worm</name>
    <name type="synonym">Oxyuris incognita</name>
    <dbReference type="NCBI Taxonomy" id="6306"/>
    <lineage>
        <taxon>Eukaryota</taxon>
        <taxon>Metazoa</taxon>
        <taxon>Ecdysozoa</taxon>
        <taxon>Nematoda</taxon>
        <taxon>Chromadorea</taxon>
        <taxon>Rhabditida</taxon>
        <taxon>Tylenchina</taxon>
        <taxon>Tylenchomorpha</taxon>
        <taxon>Tylenchoidea</taxon>
        <taxon>Meloidogynidae</taxon>
        <taxon>Meloidogyninae</taxon>
        <taxon>Meloidogyne</taxon>
        <taxon>Meloidogyne incognita group</taxon>
    </lineage>
</organism>
<keyword evidence="1" id="KW-0472">Membrane</keyword>
<protein>
    <submittedName>
        <fullName evidence="3">Candidate secreted effector</fullName>
    </submittedName>
</protein>
<dbReference type="WBParaSite" id="Minc3s00075g03690">
    <property type="protein sequence ID" value="Minc3s00075g03690"/>
    <property type="gene ID" value="Minc3s00075g03690"/>
</dbReference>
<feature type="transmembrane region" description="Helical" evidence="1">
    <location>
        <begin position="39"/>
        <end position="61"/>
    </location>
</feature>
<keyword evidence="1" id="KW-0812">Transmembrane</keyword>
<proteinExistence type="predicted"/>
<evidence type="ECO:0000313" key="3">
    <source>
        <dbReference type="WBParaSite" id="Minc3s00075g03690"/>
    </source>
</evidence>
<keyword evidence="1" id="KW-1133">Transmembrane helix</keyword>
<sequence length="85" mass="9159">MPSPSKASSSAIISTADSLVLGVSRWNILLELTMLGVDAVVIVIRGIINGCPSFAFGLLGVTGRCRCRVRRHNNNLLIVRLQRLA</sequence>
<reference evidence="3" key="1">
    <citation type="submission" date="2022-11" db="UniProtKB">
        <authorList>
            <consortium name="WormBaseParasite"/>
        </authorList>
    </citation>
    <scope>IDENTIFICATION</scope>
</reference>
<dbReference type="AlphaFoldDB" id="A0A914KQD0"/>
<accession>A0A914KQD0</accession>
<evidence type="ECO:0000313" key="2">
    <source>
        <dbReference type="Proteomes" id="UP000887563"/>
    </source>
</evidence>
<dbReference type="Proteomes" id="UP000887563">
    <property type="component" value="Unplaced"/>
</dbReference>
<evidence type="ECO:0000256" key="1">
    <source>
        <dbReference type="SAM" id="Phobius"/>
    </source>
</evidence>
<keyword evidence="2" id="KW-1185">Reference proteome</keyword>